<evidence type="ECO:0000313" key="3">
    <source>
        <dbReference type="Proteomes" id="UP000688137"/>
    </source>
</evidence>
<dbReference type="EMBL" id="CAJJDM010000053">
    <property type="protein sequence ID" value="CAD8074936.1"/>
    <property type="molecule type" value="Genomic_DNA"/>
</dbReference>
<keyword evidence="1" id="KW-0812">Transmembrane</keyword>
<reference evidence="2" key="1">
    <citation type="submission" date="2021-01" db="EMBL/GenBank/DDBJ databases">
        <authorList>
            <consortium name="Genoscope - CEA"/>
            <person name="William W."/>
        </authorList>
    </citation>
    <scope>NUCLEOTIDE SEQUENCE</scope>
</reference>
<evidence type="ECO:0008006" key="4">
    <source>
        <dbReference type="Google" id="ProtNLM"/>
    </source>
</evidence>
<organism evidence="2 3">
    <name type="scientific">Paramecium primaurelia</name>
    <dbReference type="NCBI Taxonomy" id="5886"/>
    <lineage>
        <taxon>Eukaryota</taxon>
        <taxon>Sar</taxon>
        <taxon>Alveolata</taxon>
        <taxon>Ciliophora</taxon>
        <taxon>Intramacronucleata</taxon>
        <taxon>Oligohymenophorea</taxon>
        <taxon>Peniculida</taxon>
        <taxon>Parameciidae</taxon>
        <taxon>Paramecium</taxon>
    </lineage>
</organism>
<dbReference type="Proteomes" id="UP000688137">
    <property type="component" value="Unassembled WGS sequence"/>
</dbReference>
<gene>
    <name evidence="2" type="ORF">PPRIM_AZ9-3.1.T0530229</name>
</gene>
<keyword evidence="3" id="KW-1185">Reference proteome</keyword>
<comment type="caution">
    <text evidence="2">The sequence shown here is derived from an EMBL/GenBank/DDBJ whole genome shotgun (WGS) entry which is preliminary data.</text>
</comment>
<sequence>MIFNTKKSRFWRNWQLRTQVCMIQFIITTIAIILIILSTLLILFYISDTQMSSSQQVFQNQFGKWTKIIMYHQIRRVQQTLIRSQNQIQRVNKLYQLSQQFQQANFSKPYPCLNDLIYLDQYAYSASFCYLTYGSNENDQMYKKLKDLCSILTEAVLMIDQDFDIMFASTNDVHFFTVWPGSYLGYDYNPQKRIWYTNHLEQVSKNNINQTYFCEPHIHWTWKLLMIAQTKSLLDIDGSLDGVIASHVNFSQFKYQDDGLSFTIINPDGRILLSQLNISETSYIYDYNLTHLDYQDYQQIINQANKRETQSDCDSKIWKDFGYLCRKIHNSTEEQLINTQIMDNEGLVLIIQCKLSQYQKLLEQMFDNFENGISSIFLGTILGSFGYMFSSALITSIIIIILFNPIIRIINQTSQYVFKESVYMQHKLQNQLQLQFFKRTKSDTLIEKLQTSFNQLMHKSLNPNKSLLCLWIEQFRYPIKRWTLKKRVKKIIKYHSQLQNNQLNEEITDKQITFVQQLIKSYLFNQNTQI</sequence>
<feature type="transmembrane region" description="Helical" evidence="1">
    <location>
        <begin position="21"/>
        <end position="46"/>
    </location>
</feature>
<proteinExistence type="predicted"/>
<keyword evidence="1" id="KW-1133">Transmembrane helix</keyword>
<evidence type="ECO:0000313" key="2">
    <source>
        <dbReference type="EMBL" id="CAD8074936.1"/>
    </source>
</evidence>
<protein>
    <recommendedName>
        <fullName evidence="4">Transmembrane protein</fullName>
    </recommendedName>
</protein>
<accession>A0A8S1ME92</accession>
<dbReference type="OMA" id="YISDTQM"/>
<name>A0A8S1ME92_PARPR</name>
<keyword evidence="1" id="KW-0472">Membrane</keyword>
<evidence type="ECO:0000256" key="1">
    <source>
        <dbReference type="SAM" id="Phobius"/>
    </source>
</evidence>
<feature type="transmembrane region" description="Helical" evidence="1">
    <location>
        <begin position="376"/>
        <end position="403"/>
    </location>
</feature>
<dbReference type="AlphaFoldDB" id="A0A8S1ME92"/>